<dbReference type="InterPro" id="IPR011010">
    <property type="entry name" value="DNA_brk_join_enz"/>
</dbReference>
<dbReference type="PROSITE" id="PS51900">
    <property type="entry name" value="CB"/>
    <property type="match status" value="1"/>
</dbReference>
<evidence type="ECO:0000313" key="7">
    <source>
        <dbReference type="EMBL" id="RDY58021.1"/>
    </source>
</evidence>
<dbReference type="PANTHER" id="PTHR30349">
    <property type="entry name" value="PHAGE INTEGRASE-RELATED"/>
    <property type="match status" value="1"/>
</dbReference>
<organism evidence="7 8">
    <name type="scientific">Flagellimonas nanhaiensis</name>
    <dbReference type="NCBI Taxonomy" id="2292706"/>
    <lineage>
        <taxon>Bacteria</taxon>
        <taxon>Pseudomonadati</taxon>
        <taxon>Bacteroidota</taxon>
        <taxon>Flavobacteriia</taxon>
        <taxon>Flavobacteriales</taxon>
        <taxon>Flavobacteriaceae</taxon>
        <taxon>Flagellimonas</taxon>
    </lineage>
</organism>
<comment type="caution">
    <text evidence="7">The sequence shown here is derived from an EMBL/GenBank/DDBJ whole genome shotgun (WGS) entry which is preliminary data.</text>
</comment>
<dbReference type="InterPro" id="IPR044068">
    <property type="entry name" value="CB"/>
</dbReference>
<dbReference type="OrthoDB" id="892893at2"/>
<evidence type="ECO:0000256" key="3">
    <source>
        <dbReference type="ARBA" id="ARBA00023172"/>
    </source>
</evidence>
<dbReference type="AlphaFoldDB" id="A0A371JLV9"/>
<name>A0A371JLV9_9FLAO</name>
<evidence type="ECO:0000256" key="4">
    <source>
        <dbReference type="PROSITE-ProRule" id="PRU01248"/>
    </source>
</evidence>
<accession>A0A371JLV9</accession>
<evidence type="ECO:0000313" key="8">
    <source>
        <dbReference type="Proteomes" id="UP000261828"/>
    </source>
</evidence>
<protein>
    <submittedName>
        <fullName evidence="7">Integrase</fullName>
    </submittedName>
</protein>
<feature type="domain" description="Core-binding (CB)" evidence="6">
    <location>
        <begin position="130"/>
        <end position="205"/>
    </location>
</feature>
<dbReference type="EMBL" id="QTJX01000005">
    <property type="protein sequence ID" value="RDY58021.1"/>
    <property type="molecule type" value="Genomic_DNA"/>
</dbReference>
<dbReference type="InterPro" id="IPR013762">
    <property type="entry name" value="Integrase-like_cat_sf"/>
</dbReference>
<sequence length="426" mass="50514">MASIRLITRGKGNPSPLYIRFLNGRSLDIFYNTKIQVDPSEWDNSKSNYKNLKSIRNRVKQQARFEKLKSHVLYEFNEAYMMGELIDREWLENTVKSFFGRPIIEHNMRVSEHFLYYGKFVDWWLKEKAPTWRTQKNKYLEHRAIQQYESFLVLWRGFSTGNTKIRAVDSVMIGEFVGYLEKNSYSMATIKRHIGRLKFFLFRAETEGINIHPSSKERTFYTKEEEIDVPYLNEDEIEEIFKLDLTHDHVLDYIRDNFIIALWTGLRISDFNHNLSPENIDGGYINIVTQKTRTRVMLPIHPHVQSVLDKWNGGLPKRCNDVRFNKKIKVICMLANIDNEVKGKKFDKETKRKKVDYYKKWELITAHSARRSFATNLHGMVNNDILAELGGWADVQMCLHYIKRTKKESADKLKSVWKEKYNLTNQ</sequence>
<keyword evidence="3" id="KW-0233">DNA recombination</keyword>
<dbReference type="InterPro" id="IPR002104">
    <property type="entry name" value="Integrase_catalytic"/>
</dbReference>
<dbReference type="GO" id="GO:0006310">
    <property type="term" value="P:DNA recombination"/>
    <property type="evidence" value="ECO:0007669"/>
    <property type="project" value="UniProtKB-KW"/>
</dbReference>
<dbReference type="Pfam" id="PF00589">
    <property type="entry name" value="Phage_integrase"/>
    <property type="match status" value="1"/>
</dbReference>
<reference evidence="7 8" key="1">
    <citation type="submission" date="2018-08" db="EMBL/GenBank/DDBJ databases">
        <title>Muricauda nanhaiensis sp. nov., isolated from seawater of the South China Sea.</title>
        <authorList>
            <person name="Dang Y."/>
        </authorList>
    </citation>
    <scope>NUCLEOTIDE SEQUENCE [LARGE SCALE GENOMIC DNA]</scope>
    <source>
        <strain evidence="7 8">SM1704</strain>
    </source>
</reference>
<keyword evidence="1" id="KW-0229">DNA integration</keyword>
<evidence type="ECO:0000259" key="6">
    <source>
        <dbReference type="PROSITE" id="PS51900"/>
    </source>
</evidence>
<gene>
    <name evidence="7" type="ORF">DX873_15935</name>
</gene>
<feature type="domain" description="Tyr recombinase" evidence="5">
    <location>
        <begin position="227"/>
        <end position="418"/>
    </location>
</feature>
<keyword evidence="8" id="KW-1185">Reference proteome</keyword>
<dbReference type="SUPFAM" id="SSF56349">
    <property type="entry name" value="DNA breaking-rejoining enzymes"/>
    <property type="match status" value="1"/>
</dbReference>
<evidence type="ECO:0000259" key="5">
    <source>
        <dbReference type="PROSITE" id="PS51898"/>
    </source>
</evidence>
<dbReference type="Proteomes" id="UP000261828">
    <property type="component" value="Unassembled WGS sequence"/>
</dbReference>
<dbReference type="Gene3D" id="1.10.443.10">
    <property type="entry name" value="Intergrase catalytic core"/>
    <property type="match status" value="1"/>
</dbReference>
<dbReference type="GO" id="GO:0015074">
    <property type="term" value="P:DNA integration"/>
    <property type="evidence" value="ECO:0007669"/>
    <property type="project" value="UniProtKB-KW"/>
</dbReference>
<evidence type="ECO:0000256" key="2">
    <source>
        <dbReference type="ARBA" id="ARBA00023125"/>
    </source>
</evidence>
<dbReference type="PROSITE" id="PS51898">
    <property type="entry name" value="TYR_RECOMBINASE"/>
    <property type="match status" value="1"/>
</dbReference>
<dbReference type="RefSeq" id="WP_116185491.1">
    <property type="nucleotide sequence ID" value="NZ_QTJX01000005.1"/>
</dbReference>
<dbReference type="PANTHER" id="PTHR30349:SF64">
    <property type="entry name" value="PROPHAGE INTEGRASE INTD-RELATED"/>
    <property type="match status" value="1"/>
</dbReference>
<dbReference type="GO" id="GO:0003677">
    <property type="term" value="F:DNA binding"/>
    <property type="evidence" value="ECO:0007669"/>
    <property type="project" value="UniProtKB-UniRule"/>
</dbReference>
<proteinExistence type="predicted"/>
<evidence type="ECO:0000256" key="1">
    <source>
        <dbReference type="ARBA" id="ARBA00022908"/>
    </source>
</evidence>
<dbReference type="InterPro" id="IPR050090">
    <property type="entry name" value="Tyrosine_recombinase_XerCD"/>
</dbReference>
<keyword evidence="2 4" id="KW-0238">DNA-binding</keyword>